<keyword evidence="1" id="KW-0812">Transmembrane</keyword>
<evidence type="ECO:0000313" key="2">
    <source>
        <dbReference type="EMBL" id="MBD2705199.1"/>
    </source>
</evidence>
<accession>A0A927AVM0</accession>
<sequence>MEKLSPQQVAILHKHLLQNGSTDVLVDELVDHLACEVEYYIWIGLPFDSALNTVLDQANVTAVRHLRDTYQVELAMTPEQINQASLDDIVFEFRNKAYGAYALRQSYRLTLRNAFIMAVGLCMMLMAMMDLLSRKTWSYFSPWGAVWLIGLCGVTFATASWYMERIRQQELSMR</sequence>
<gene>
    <name evidence="2" type="ORF">IC229_31545</name>
</gene>
<name>A0A927AVM0_9BACT</name>
<evidence type="ECO:0000256" key="1">
    <source>
        <dbReference type="SAM" id="Phobius"/>
    </source>
</evidence>
<dbReference type="RefSeq" id="WP_190892403.1">
    <property type="nucleotide sequence ID" value="NZ_JACWZY010000048.1"/>
</dbReference>
<protein>
    <submittedName>
        <fullName evidence="2">Uncharacterized protein</fullName>
    </submittedName>
</protein>
<proteinExistence type="predicted"/>
<comment type="caution">
    <text evidence="2">The sequence shown here is derived from an EMBL/GenBank/DDBJ whole genome shotgun (WGS) entry which is preliminary data.</text>
</comment>
<dbReference type="AlphaFoldDB" id="A0A927AVM0"/>
<evidence type="ECO:0000313" key="3">
    <source>
        <dbReference type="Proteomes" id="UP000598820"/>
    </source>
</evidence>
<keyword evidence="1" id="KW-0472">Membrane</keyword>
<organism evidence="2 3">
    <name type="scientific">Spirosoma profusum</name>
    <dbReference type="NCBI Taxonomy" id="2771354"/>
    <lineage>
        <taxon>Bacteria</taxon>
        <taxon>Pseudomonadati</taxon>
        <taxon>Bacteroidota</taxon>
        <taxon>Cytophagia</taxon>
        <taxon>Cytophagales</taxon>
        <taxon>Cytophagaceae</taxon>
        <taxon>Spirosoma</taxon>
    </lineage>
</organism>
<dbReference type="Proteomes" id="UP000598820">
    <property type="component" value="Unassembled WGS sequence"/>
</dbReference>
<dbReference type="EMBL" id="JACWZY010000048">
    <property type="protein sequence ID" value="MBD2705199.1"/>
    <property type="molecule type" value="Genomic_DNA"/>
</dbReference>
<feature type="transmembrane region" description="Helical" evidence="1">
    <location>
        <begin position="114"/>
        <end position="132"/>
    </location>
</feature>
<feature type="transmembrane region" description="Helical" evidence="1">
    <location>
        <begin position="144"/>
        <end position="163"/>
    </location>
</feature>
<keyword evidence="3" id="KW-1185">Reference proteome</keyword>
<reference evidence="2" key="1">
    <citation type="submission" date="2020-09" db="EMBL/GenBank/DDBJ databases">
        <authorList>
            <person name="Kim M.K."/>
        </authorList>
    </citation>
    <scope>NUCLEOTIDE SEQUENCE</scope>
    <source>
        <strain evidence="2">BT702</strain>
    </source>
</reference>
<keyword evidence="1" id="KW-1133">Transmembrane helix</keyword>